<accession>A0AAT9LAE0</accession>
<dbReference type="KEGG" id="fcz:IMF26_08295"/>
<dbReference type="AlphaFoldDB" id="A0AAT9LAE0"/>
<dbReference type="PANTHER" id="PTHR36194:SF1">
    <property type="entry name" value="S-LAYER-LIKE PROTEIN"/>
    <property type="match status" value="1"/>
</dbReference>
<gene>
    <name evidence="3" type="ORF">IMF26_08295</name>
</gene>
<dbReference type="InterPro" id="IPR013229">
    <property type="entry name" value="PEGA"/>
</dbReference>
<keyword evidence="1" id="KW-0472">Membrane</keyword>
<feature type="transmembrane region" description="Helical" evidence="1">
    <location>
        <begin position="16"/>
        <end position="38"/>
    </location>
</feature>
<feature type="domain" description="PEGA" evidence="2">
    <location>
        <begin position="261"/>
        <end position="327"/>
    </location>
</feature>
<dbReference type="EMBL" id="CP062796">
    <property type="protein sequence ID" value="QUL98052.1"/>
    <property type="molecule type" value="Genomic_DNA"/>
</dbReference>
<keyword evidence="1" id="KW-1133">Transmembrane helix</keyword>
<sequence>MGTVNETKRTRSFSGYLLAGVIAAVLGAGSFFLALNYFTYKRSLSEVIVARDISGSSLTAYRPKGPESFTNIPLAERVTVVDAAGKKLTLESLELGPGKEKVVKVRVRPDGKVVKIEELPSSFTATDEIRAVDGDSITLGDRRYAAGEALFLTSGKGQGRAGLTGLIGEGDMVRVLGHENTALLVEVVEKAGSLSFVSNVEGARVFADGTYRGKTPCTFRISPGTKDILVRAEGYKDLRLPVTVEPLKETKVTVTLERVTGTLKVTSNPSGAAIYVGGELKGRTPLTLNVPPGEYEVTAKLEGFYPKSAKVRIVQDREQFLSFTLAKAASGVPGGSIRNPGDVPGEKVIVERTWPNLGVLEVKDPRGSLLRLAISENVPLERLPFGRISWDRVMPGEELVIETDPEGNLKKATRIYAHSFSTEGKIMFREGNKIFVGEGWTECLLRDDAIVHSGTVDVPLETLSVGDTVAVYGASPQDIRFVDLEQTLGEKAAFEGFLVKTSTGLRIFSDYSLTWFTVPNNLQVADPVARVTDNPSRVPSGSRLRFYINPVGDVVWAEYVWKAGASLEGRVGLIAGASLHVMPGWQEVFISEKTSVFLDREKRPYYDVKVGDLVLAAGPSGDDIRFIWVEDRLLYVRTGTGFIGAKDPRGGRIFYELPSSGQGEPYPRLLDTKITFSYPAQRKNLSLRELSWGDKVKLFFDEEGRVVWGEVVEANEIKLLGHYLGTQDGFYYFTGFSRFTPGENIVVIGLSEGEKLTKGSRVFVGGKGNIINYLEVDNLVRPERWVLGTVLSVAKGSMRLSSGQTVQELKVSKDAWFCDWNAREDGDLLKLFPGDRVSVALGKEGTVLYVERGYSPPFKIEGSVTYAQGRVITVSGKNGTSTIVIDSGATVYRGGQKVGPWSIQKGDKVKASGSSKDSVDLVVSGW</sequence>
<keyword evidence="1" id="KW-0812">Transmembrane</keyword>
<evidence type="ECO:0000256" key="1">
    <source>
        <dbReference type="SAM" id="Phobius"/>
    </source>
</evidence>
<dbReference type="Pfam" id="PF08308">
    <property type="entry name" value="PEGA"/>
    <property type="match status" value="2"/>
</dbReference>
<evidence type="ECO:0000259" key="2">
    <source>
        <dbReference type="Pfam" id="PF08308"/>
    </source>
</evidence>
<feature type="domain" description="PEGA" evidence="2">
    <location>
        <begin position="192"/>
        <end position="258"/>
    </location>
</feature>
<dbReference type="PANTHER" id="PTHR36194">
    <property type="entry name" value="S-LAYER-LIKE PROTEIN"/>
    <property type="match status" value="1"/>
</dbReference>
<reference evidence="3" key="1">
    <citation type="submission" date="2020-10" db="EMBL/GenBank/DDBJ databases">
        <authorList>
            <person name="Kadnikov V."/>
            <person name="Beletsky A.V."/>
            <person name="Mardanov A.V."/>
            <person name="Karnachuk O.V."/>
            <person name="Ravin N.V."/>
        </authorList>
    </citation>
    <scope>NUCLEOTIDE SEQUENCE</scope>
    <source>
        <strain evidence="3">Bu02</strain>
    </source>
</reference>
<organism evidence="3">
    <name type="scientific">Candidatus Fermentithermobacillus carboniphilus</name>
    <dbReference type="NCBI Taxonomy" id="3085328"/>
    <lineage>
        <taxon>Bacteria</taxon>
        <taxon>Bacillati</taxon>
        <taxon>Bacillota</taxon>
        <taxon>Candidatus Fermentithermobacillia</taxon>
        <taxon>Candidatus Fermentithermobacillales</taxon>
        <taxon>Candidatus Fermentithermobacillaceae</taxon>
        <taxon>Candidatus Fermentithermobacillus</taxon>
    </lineage>
</organism>
<evidence type="ECO:0000313" key="3">
    <source>
        <dbReference type="EMBL" id="QUL98052.1"/>
    </source>
</evidence>
<name>A0AAT9LAE0_9FIRM</name>
<reference evidence="3" key="2">
    <citation type="journal article" date="2023" name="Biology">
        <title>Prokaryotic Life Associated with Coal-Fire Gas Vents Revealed by Metagenomics.</title>
        <authorList>
            <person name="Kadnikov V.V."/>
            <person name="Mardanov A.V."/>
            <person name="Beletsky A.V."/>
            <person name="Karnachuk O.V."/>
            <person name="Ravin N.V."/>
        </authorList>
    </citation>
    <scope>NUCLEOTIDE SEQUENCE</scope>
    <source>
        <strain evidence="3">Bu02</strain>
    </source>
</reference>
<protein>
    <submittedName>
        <fullName evidence="3">PEGA domain-containing protein</fullName>
    </submittedName>
</protein>
<proteinExistence type="predicted"/>